<feature type="domain" description="Alcohol dehydrogenase-like N-terminal" evidence="1">
    <location>
        <begin position="35"/>
        <end position="97"/>
    </location>
</feature>
<evidence type="ECO:0000259" key="1">
    <source>
        <dbReference type="Pfam" id="PF08240"/>
    </source>
</evidence>
<organism evidence="2 3">
    <name type="scientific">Rubroshorea leprosula</name>
    <dbReference type="NCBI Taxonomy" id="152421"/>
    <lineage>
        <taxon>Eukaryota</taxon>
        <taxon>Viridiplantae</taxon>
        <taxon>Streptophyta</taxon>
        <taxon>Embryophyta</taxon>
        <taxon>Tracheophyta</taxon>
        <taxon>Spermatophyta</taxon>
        <taxon>Magnoliopsida</taxon>
        <taxon>eudicotyledons</taxon>
        <taxon>Gunneridae</taxon>
        <taxon>Pentapetalae</taxon>
        <taxon>rosids</taxon>
        <taxon>malvids</taxon>
        <taxon>Malvales</taxon>
        <taxon>Dipterocarpaceae</taxon>
        <taxon>Rubroshorea</taxon>
    </lineage>
</organism>
<dbReference type="Proteomes" id="UP001054252">
    <property type="component" value="Unassembled WGS sequence"/>
</dbReference>
<dbReference type="InterPro" id="IPR013154">
    <property type="entry name" value="ADH-like_N"/>
</dbReference>
<dbReference type="PANTHER" id="PTHR44013:SF1">
    <property type="entry name" value="ZINC-TYPE ALCOHOL DEHYDROGENASE-LIKE PROTEIN C16A3.02C"/>
    <property type="match status" value="1"/>
</dbReference>
<dbReference type="SUPFAM" id="SSF50129">
    <property type="entry name" value="GroES-like"/>
    <property type="match status" value="1"/>
</dbReference>
<reference evidence="2 3" key="1">
    <citation type="journal article" date="2021" name="Commun. Biol.">
        <title>The genome of Shorea leprosula (Dipterocarpaceae) highlights the ecological relevance of drought in aseasonal tropical rainforests.</title>
        <authorList>
            <person name="Ng K.K.S."/>
            <person name="Kobayashi M.J."/>
            <person name="Fawcett J.A."/>
            <person name="Hatakeyama M."/>
            <person name="Paape T."/>
            <person name="Ng C.H."/>
            <person name="Ang C.C."/>
            <person name="Tnah L.H."/>
            <person name="Lee C.T."/>
            <person name="Nishiyama T."/>
            <person name="Sese J."/>
            <person name="O'Brien M.J."/>
            <person name="Copetti D."/>
            <person name="Mohd Noor M.I."/>
            <person name="Ong R.C."/>
            <person name="Putra M."/>
            <person name="Sireger I.Z."/>
            <person name="Indrioko S."/>
            <person name="Kosugi Y."/>
            <person name="Izuno A."/>
            <person name="Isagi Y."/>
            <person name="Lee S.L."/>
            <person name="Shimizu K.K."/>
        </authorList>
    </citation>
    <scope>NUCLEOTIDE SEQUENCE [LARGE SCALE GENOMIC DNA]</scope>
    <source>
        <strain evidence="2">214</strain>
    </source>
</reference>
<proteinExistence type="predicted"/>
<dbReference type="Gene3D" id="3.90.180.10">
    <property type="entry name" value="Medium-chain alcohol dehydrogenases, catalytic domain"/>
    <property type="match status" value="1"/>
</dbReference>
<dbReference type="Pfam" id="PF08240">
    <property type="entry name" value="ADH_N"/>
    <property type="match status" value="1"/>
</dbReference>
<accession>A0AAV5LA89</accession>
<dbReference type="EMBL" id="BPVZ01000103">
    <property type="protein sequence ID" value="GKV34023.1"/>
    <property type="molecule type" value="Genomic_DNA"/>
</dbReference>
<dbReference type="InterPro" id="IPR011032">
    <property type="entry name" value="GroES-like_sf"/>
</dbReference>
<dbReference type="PANTHER" id="PTHR44013">
    <property type="entry name" value="ZINC-TYPE ALCOHOL DEHYDROGENASE-LIKE PROTEIN C16A3.02C"/>
    <property type="match status" value="1"/>
</dbReference>
<gene>
    <name evidence="2" type="ORF">SLEP1_g42448</name>
</gene>
<sequence length="146" mass="15934">MKMAAKLMHAVQYDGYGGGAAAFKHVEVTVPTPKQNEVLLKVEATSLNPIDWKIQKGMLRPLLPCKFPYIPATDVAGEVVDVGPGVKNFKAGDKVVTTLGQQMKLPVLQKAPPRLIWVALGGGLPPRGAQRLQQHWKLQSHILLKI</sequence>
<comment type="caution">
    <text evidence="2">The sequence shown here is derived from an EMBL/GenBank/DDBJ whole genome shotgun (WGS) entry which is preliminary data.</text>
</comment>
<evidence type="ECO:0000313" key="2">
    <source>
        <dbReference type="EMBL" id="GKV34023.1"/>
    </source>
</evidence>
<keyword evidence="3" id="KW-1185">Reference proteome</keyword>
<name>A0AAV5LA89_9ROSI</name>
<evidence type="ECO:0000313" key="3">
    <source>
        <dbReference type="Proteomes" id="UP001054252"/>
    </source>
</evidence>
<dbReference type="InterPro" id="IPR052733">
    <property type="entry name" value="Chloroplast_QOR"/>
</dbReference>
<protein>
    <recommendedName>
        <fullName evidence="1">Alcohol dehydrogenase-like N-terminal domain-containing protein</fullName>
    </recommendedName>
</protein>
<dbReference type="AlphaFoldDB" id="A0AAV5LA89"/>